<protein>
    <recommendedName>
        <fullName evidence="3">DUF1573 domain-containing protein</fullName>
    </recommendedName>
</protein>
<evidence type="ECO:0000313" key="1">
    <source>
        <dbReference type="EMBL" id="SHI12642.1"/>
    </source>
</evidence>
<dbReference type="AlphaFoldDB" id="A0A1M5YKW9"/>
<dbReference type="Proteomes" id="UP000184526">
    <property type="component" value="Unassembled WGS sequence"/>
</dbReference>
<organism evidence="1 2">
    <name type="scientific">Clostridium collagenovorans DSM 3089</name>
    <dbReference type="NCBI Taxonomy" id="1121306"/>
    <lineage>
        <taxon>Bacteria</taxon>
        <taxon>Bacillati</taxon>
        <taxon>Bacillota</taxon>
        <taxon>Clostridia</taxon>
        <taxon>Eubacteriales</taxon>
        <taxon>Clostridiaceae</taxon>
        <taxon>Clostridium</taxon>
    </lineage>
</organism>
<dbReference type="SUPFAM" id="SSF101386">
    <property type="entry name" value="all-alpha NTP pyrophosphatases"/>
    <property type="match status" value="1"/>
</dbReference>
<dbReference type="STRING" id="1121306.SAMN02745196_03045"/>
<dbReference type="EMBL" id="FQXP01000018">
    <property type="protein sequence ID" value="SHI12642.1"/>
    <property type="molecule type" value="Genomic_DNA"/>
</dbReference>
<proteinExistence type="predicted"/>
<dbReference type="RefSeq" id="WP_072832833.1">
    <property type="nucleotide sequence ID" value="NZ_FQXP01000018.1"/>
</dbReference>
<accession>A0A1M5YKW9</accession>
<evidence type="ECO:0000313" key="2">
    <source>
        <dbReference type="Proteomes" id="UP000184526"/>
    </source>
</evidence>
<sequence>MKDIIFDQFQDSVSECLLRHRSILDITTKLEESQSRINRAVIKSATNCDCIQISTHANSKKASANDSDDLGYLSKCLDSNIKGKLCDNCREVIQQEIGDHLFYLASLCNTLDLNMYDILLNELSELKTLGKFTLK</sequence>
<name>A0A1M5YKW9_9CLOT</name>
<gene>
    <name evidence="1" type="ORF">SAMN02745196_03045</name>
</gene>
<dbReference type="OrthoDB" id="2988649at2"/>
<evidence type="ECO:0008006" key="3">
    <source>
        <dbReference type="Google" id="ProtNLM"/>
    </source>
</evidence>
<reference evidence="1 2" key="1">
    <citation type="submission" date="2016-11" db="EMBL/GenBank/DDBJ databases">
        <authorList>
            <person name="Jaros S."/>
            <person name="Januszkiewicz K."/>
            <person name="Wedrychowicz H."/>
        </authorList>
    </citation>
    <scope>NUCLEOTIDE SEQUENCE [LARGE SCALE GENOMIC DNA]</scope>
    <source>
        <strain evidence="1 2">DSM 3089</strain>
    </source>
</reference>
<keyword evidence="2" id="KW-1185">Reference proteome</keyword>